<comment type="similarity">
    <text evidence="8">Belongs to the CN hydrolase family. Apolipoprotein N-acyltransferase subfamily.</text>
</comment>
<protein>
    <recommendedName>
        <fullName evidence="8">Apolipoprotein N-acyltransferase</fullName>
        <shortName evidence="8">ALP N-acyltransferase</shortName>
        <ecNumber evidence="8">2.3.1.269</ecNumber>
    </recommendedName>
</protein>
<evidence type="ECO:0000256" key="9">
    <source>
        <dbReference type="SAM" id="MobiDB-lite"/>
    </source>
</evidence>
<evidence type="ECO:0000256" key="3">
    <source>
        <dbReference type="ARBA" id="ARBA00022679"/>
    </source>
</evidence>
<dbReference type="Proteomes" id="UP000251891">
    <property type="component" value="Unassembled WGS sequence"/>
</dbReference>
<feature type="transmembrane region" description="Helical" evidence="8">
    <location>
        <begin position="42"/>
        <end position="61"/>
    </location>
</feature>
<comment type="pathway">
    <text evidence="8">Protein modification; lipoprotein biosynthesis (N-acyl transfer).</text>
</comment>
<accession>A0A365GW25</accession>
<keyword evidence="12" id="KW-1185">Reference proteome</keyword>
<feature type="region of interest" description="Disordered" evidence="9">
    <location>
        <begin position="486"/>
        <end position="516"/>
    </location>
</feature>
<dbReference type="PROSITE" id="PS50263">
    <property type="entry name" value="CN_HYDROLASE"/>
    <property type="match status" value="1"/>
</dbReference>
<keyword evidence="3 8" id="KW-0808">Transferase</keyword>
<dbReference type="InterPro" id="IPR045378">
    <property type="entry name" value="LNT_N"/>
</dbReference>
<dbReference type="GO" id="GO:0005886">
    <property type="term" value="C:plasma membrane"/>
    <property type="evidence" value="ECO:0007669"/>
    <property type="project" value="UniProtKB-SubCell"/>
</dbReference>
<sequence>MEVAVMSRKWVTGQVAASSWARWAVPPLTGALPVLAFPGPGLGWAAWFLLVPGLLVIAAAGDGRAAACRGWGFGAGYLLAALHWTVPNIGPGLLLVAAVFGALWAGWGFLAWSSLGGPAVVALAAVPGGWVLVEYARSWAALGGPWALLGASQWRYPAVLDLAALGGVWLVSAVLVAVNTALALAVLRRGPLLLAVAAALVAAGPIVHAVRADPPVQRTRTVALVQPGVIHGPSARFDAGERITAGLPPVDLVVWGESSVGFDLARRPDLTARLSRLAARGALLVNTDAADVHGRIAKRSVLIGPDGPRADYVKTRLVPFGEYIPARPLLGGLAAISEAAERDRVPGTGASVMTADGTVLGPLICFESAFPDLGRAVVRRGAEVVVYQSATSTFQQSWAPAQHASLGAVRAAETGRPVVQAALTGVSAAFDARGRRLAWAGTERRGAVVVRLEVPPATGRTPYVRYGDFVPALAVVGVALGLWRPGRQGPRSLPPGTSGFLPWVRDGHPDTARRRR</sequence>
<dbReference type="NCBIfam" id="TIGR00546">
    <property type="entry name" value="lnt"/>
    <property type="match status" value="1"/>
</dbReference>
<dbReference type="Gene3D" id="3.60.110.10">
    <property type="entry name" value="Carbon-nitrogen hydrolase"/>
    <property type="match status" value="1"/>
</dbReference>
<feature type="transmembrane region" description="Helical" evidence="8">
    <location>
        <begin position="92"/>
        <end position="112"/>
    </location>
</feature>
<comment type="catalytic activity">
    <reaction evidence="8">
        <text>N-terminal S-1,2-diacyl-sn-glyceryl-L-cysteinyl-[lipoprotein] + a glycerophospholipid = N-acyl-S-1,2-diacyl-sn-glyceryl-L-cysteinyl-[lipoprotein] + a 2-acyl-sn-glycero-3-phospholipid + H(+)</text>
        <dbReference type="Rhea" id="RHEA:48228"/>
        <dbReference type="Rhea" id="RHEA-COMP:14681"/>
        <dbReference type="Rhea" id="RHEA-COMP:14684"/>
        <dbReference type="ChEBI" id="CHEBI:15378"/>
        <dbReference type="ChEBI" id="CHEBI:136912"/>
        <dbReference type="ChEBI" id="CHEBI:140656"/>
        <dbReference type="ChEBI" id="CHEBI:140657"/>
        <dbReference type="ChEBI" id="CHEBI:140660"/>
        <dbReference type="EC" id="2.3.1.269"/>
    </reaction>
</comment>
<feature type="transmembrane region" description="Helical" evidence="8">
    <location>
        <begin position="68"/>
        <end position="86"/>
    </location>
</feature>
<feature type="transmembrane region" description="Helical" evidence="8">
    <location>
        <begin position="162"/>
        <end position="185"/>
    </location>
</feature>
<evidence type="ECO:0000256" key="2">
    <source>
        <dbReference type="ARBA" id="ARBA00022475"/>
    </source>
</evidence>
<dbReference type="AlphaFoldDB" id="A0A365GW25"/>
<evidence type="ECO:0000256" key="4">
    <source>
        <dbReference type="ARBA" id="ARBA00022692"/>
    </source>
</evidence>
<name>A0A365GW25_9ACTN</name>
<evidence type="ECO:0000313" key="11">
    <source>
        <dbReference type="EMBL" id="RAY10962.1"/>
    </source>
</evidence>
<feature type="domain" description="CN hydrolase" evidence="10">
    <location>
        <begin position="220"/>
        <end position="456"/>
    </location>
</feature>
<evidence type="ECO:0000256" key="5">
    <source>
        <dbReference type="ARBA" id="ARBA00022989"/>
    </source>
</evidence>
<dbReference type="HAMAP" id="MF_01148">
    <property type="entry name" value="Lnt"/>
    <property type="match status" value="1"/>
</dbReference>
<comment type="caution">
    <text evidence="11">The sequence shown here is derived from an EMBL/GenBank/DDBJ whole genome shotgun (WGS) entry which is preliminary data.</text>
</comment>
<dbReference type="UniPathway" id="UPA00666"/>
<dbReference type="GO" id="GO:0016410">
    <property type="term" value="F:N-acyltransferase activity"/>
    <property type="evidence" value="ECO:0007669"/>
    <property type="project" value="UniProtKB-UniRule"/>
</dbReference>
<keyword evidence="11" id="KW-0449">Lipoprotein</keyword>
<proteinExistence type="inferred from homology"/>
<dbReference type="GO" id="GO:0042158">
    <property type="term" value="P:lipoprotein biosynthetic process"/>
    <property type="evidence" value="ECO:0007669"/>
    <property type="project" value="UniProtKB-UniRule"/>
</dbReference>
<keyword evidence="2 8" id="KW-1003">Cell membrane</keyword>
<dbReference type="Pfam" id="PF20154">
    <property type="entry name" value="LNT_N"/>
    <property type="match status" value="1"/>
</dbReference>
<dbReference type="SUPFAM" id="SSF56317">
    <property type="entry name" value="Carbon-nitrogen hydrolase"/>
    <property type="match status" value="1"/>
</dbReference>
<evidence type="ECO:0000256" key="6">
    <source>
        <dbReference type="ARBA" id="ARBA00023136"/>
    </source>
</evidence>
<dbReference type="InterPro" id="IPR004563">
    <property type="entry name" value="Apolipo_AcylTrfase"/>
</dbReference>
<reference evidence="11 12" key="1">
    <citation type="submission" date="2018-06" db="EMBL/GenBank/DDBJ databases">
        <title>Actinomadura craniellae sp. nov. isolated from marine sponge Craniella sp.</title>
        <authorList>
            <person name="Li L."/>
            <person name="Xu Q.H."/>
            <person name="Lin H.W."/>
            <person name="Lu Y.H."/>
        </authorList>
    </citation>
    <scope>NUCLEOTIDE SEQUENCE [LARGE SCALE GENOMIC DNA]</scope>
    <source>
        <strain evidence="11 12">LHW63021</strain>
    </source>
</reference>
<keyword evidence="7 8" id="KW-0012">Acyltransferase</keyword>
<evidence type="ECO:0000256" key="1">
    <source>
        <dbReference type="ARBA" id="ARBA00004651"/>
    </source>
</evidence>
<evidence type="ECO:0000259" key="10">
    <source>
        <dbReference type="PROSITE" id="PS50263"/>
    </source>
</evidence>
<evidence type="ECO:0000313" key="12">
    <source>
        <dbReference type="Proteomes" id="UP000251891"/>
    </source>
</evidence>
<dbReference type="EMBL" id="QLYX01000023">
    <property type="protein sequence ID" value="RAY10962.1"/>
    <property type="molecule type" value="Genomic_DNA"/>
</dbReference>
<dbReference type="CDD" id="cd07571">
    <property type="entry name" value="ALP_N-acyl_transferase"/>
    <property type="match status" value="1"/>
</dbReference>
<gene>
    <name evidence="8 11" type="primary">lnt</name>
    <name evidence="11" type="ORF">DPM19_33055</name>
</gene>
<dbReference type="PANTHER" id="PTHR38686:SF1">
    <property type="entry name" value="APOLIPOPROTEIN N-ACYLTRANSFERASE"/>
    <property type="match status" value="1"/>
</dbReference>
<feature type="compositionally biased region" description="Basic and acidic residues" evidence="9">
    <location>
        <begin position="505"/>
        <end position="516"/>
    </location>
</feature>
<dbReference type="PANTHER" id="PTHR38686">
    <property type="entry name" value="APOLIPOPROTEIN N-ACYLTRANSFERASE"/>
    <property type="match status" value="1"/>
</dbReference>
<dbReference type="Pfam" id="PF00795">
    <property type="entry name" value="CN_hydrolase"/>
    <property type="match status" value="1"/>
</dbReference>
<feature type="transmembrane region" description="Helical" evidence="8">
    <location>
        <begin position="119"/>
        <end position="142"/>
    </location>
</feature>
<keyword evidence="5 8" id="KW-1133">Transmembrane helix</keyword>
<dbReference type="InterPro" id="IPR036526">
    <property type="entry name" value="C-N_Hydrolase_sf"/>
</dbReference>
<dbReference type="InterPro" id="IPR003010">
    <property type="entry name" value="C-N_Hydrolase"/>
</dbReference>
<keyword evidence="6 8" id="KW-0472">Membrane</keyword>
<organism evidence="11 12">
    <name type="scientific">Actinomadura craniellae</name>
    <dbReference type="NCBI Taxonomy" id="2231787"/>
    <lineage>
        <taxon>Bacteria</taxon>
        <taxon>Bacillati</taxon>
        <taxon>Actinomycetota</taxon>
        <taxon>Actinomycetes</taxon>
        <taxon>Streptosporangiales</taxon>
        <taxon>Thermomonosporaceae</taxon>
        <taxon>Actinomadura</taxon>
    </lineage>
</organism>
<comment type="subcellular location">
    <subcellularLocation>
        <location evidence="1 8">Cell membrane</location>
        <topology evidence="1 8">Multi-pass membrane protein</topology>
    </subcellularLocation>
</comment>
<keyword evidence="4 8" id="KW-0812">Transmembrane</keyword>
<evidence type="ECO:0000256" key="7">
    <source>
        <dbReference type="ARBA" id="ARBA00023315"/>
    </source>
</evidence>
<comment type="function">
    <text evidence="8">Catalyzes the phospholipid dependent N-acylation of the N-terminal cysteine of apolipoprotein, the last step in lipoprotein maturation.</text>
</comment>
<dbReference type="EC" id="2.3.1.269" evidence="8"/>
<evidence type="ECO:0000256" key="8">
    <source>
        <dbReference type="HAMAP-Rule" id="MF_01148"/>
    </source>
</evidence>
<feature type="transmembrane region" description="Helical" evidence="8">
    <location>
        <begin position="192"/>
        <end position="210"/>
    </location>
</feature>